<name>A0A9W9CRU2_9PEZI</name>
<sequence length="114" mass="13241">MSLEQILELVEDLRSKTNVQKIQFSKTEDIRQTESILQLSTFNLILVQYLAQMGRSTMRCSQNGMKPMRMQAKANVPEKKCLGCIIIAKEKEGFYKDADRYRLGRFTKVRFDLG</sequence>
<proteinExistence type="predicted"/>
<organism evidence="1 2">
    <name type="scientific">Gnomoniopsis smithogilvyi</name>
    <dbReference type="NCBI Taxonomy" id="1191159"/>
    <lineage>
        <taxon>Eukaryota</taxon>
        <taxon>Fungi</taxon>
        <taxon>Dikarya</taxon>
        <taxon>Ascomycota</taxon>
        <taxon>Pezizomycotina</taxon>
        <taxon>Sordariomycetes</taxon>
        <taxon>Sordariomycetidae</taxon>
        <taxon>Diaporthales</taxon>
        <taxon>Gnomoniaceae</taxon>
        <taxon>Gnomoniopsis</taxon>
    </lineage>
</organism>
<comment type="caution">
    <text evidence="1">The sequence shown here is derived from an EMBL/GenBank/DDBJ whole genome shotgun (WGS) entry which is preliminary data.</text>
</comment>
<evidence type="ECO:0000313" key="1">
    <source>
        <dbReference type="EMBL" id="KAJ4385275.1"/>
    </source>
</evidence>
<dbReference type="AlphaFoldDB" id="A0A9W9CRU2"/>
<dbReference type="EMBL" id="JAPEVB010000008">
    <property type="protein sequence ID" value="KAJ4385275.1"/>
    <property type="molecule type" value="Genomic_DNA"/>
</dbReference>
<evidence type="ECO:0000313" key="2">
    <source>
        <dbReference type="Proteomes" id="UP001140453"/>
    </source>
</evidence>
<gene>
    <name evidence="1" type="ORF">N0V93_010336</name>
</gene>
<reference evidence="1" key="1">
    <citation type="submission" date="2022-10" db="EMBL/GenBank/DDBJ databases">
        <title>Tapping the CABI collections for fungal endophytes: first genome assemblies for Collariella, Neodidymelliopsis, Ascochyta clinopodiicola, Didymella pomorum, Didymosphaeria variabile, Neocosmospora piperis and Neocucurbitaria cava.</title>
        <authorList>
            <person name="Hill R."/>
        </authorList>
    </citation>
    <scope>NUCLEOTIDE SEQUENCE</scope>
    <source>
        <strain evidence="1">IMI 355082</strain>
    </source>
</reference>
<protein>
    <submittedName>
        <fullName evidence="1">Uncharacterized protein</fullName>
    </submittedName>
</protein>
<keyword evidence="2" id="KW-1185">Reference proteome</keyword>
<dbReference type="Proteomes" id="UP001140453">
    <property type="component" value="Unassembled WGS sequence"/>
</dbReference>
<accession>A0A9W9CRU2</accession>